<dbReference type="EMBL" id="CH964168">
    <property type="protein sequence ID" value="KRF99218.1"/>
    <property type="molecule type" value="Genomic_DNA"/>
</dbReference>
<protein>
    <submittedName>
        <fullName evidence="1">Uncharacterized protein</fullName>
    </submittedName>
</protein>
<dbReference type="Proteomes" id="UP000007798">
    <property type="component" value="Unassembled WGS sequence"/>
</dbReference>
<dbReference type="GO" id="GO:0005737">
    <property type="term" value="C:cytoplasm"/>
    <property type="evidence" value="ECO:0007669"/>
    <property type="project" value="TreeGrafter"/>
</dbReference>
<dbReference type="CDD" id="cd00022">
    <property type="entry name" value="BIR"/>
    <property type="match status" value="1"/>
</dbReference>
<dbReference type="InterPro" id="IPR050784">
    <property type="entry name" value="IAP"/>
</dbReference>
<organism evidence="1 2">
    <name type="scientific">Drosophila willistoni</name>
    <name type="common">Fruit fly</name>
    <dbReference type="NCBI Taxonomy" id="7260"/>
    <lineage>
        <taxon>Eukaryota</taxon>
        <taxon>Metazoa</taxon>
        <taxon>Ecdysozoa</taxon>
        <taxon>Arthropoda</taxon>
        <taxon>Hexapoda</taxon>
        <taxon>Insecta</taxon>
        <taxon>Pterygota</taxon>
        <taxon>Neoptera</taxon>
        <taxon>Endopterygota</taxon>
        <taxon>Diptera</taxon>
        <taxon>Brachycera</taxon>
        <taxon>Muscomorpha</taxon>
        <taxon>Ephydroidea</taxon>
        <taxon>Drosophilidae</taxon>
        <taxon>Drosophila</taxon>
        <taxon>Sophophora</taxon>
    </lineage>
</organism>
<gene>
    <name evidence="1" type="primary">Dwil\GK27491</name>
    <name evidence="1" type="ORF">Dwil_GK27491</name>
</gene>
<dbReference type="SMART" id="SM00238">
    <property type="entry name" value="BIR"/>
    <property type="match status" value="2"/>
</dbReference>
<evidence type="ECO:0000313" key="2">
    <source>
        <dbReference type="Proteomes" id="UP000007798"/>
    </source>
</evidence>
<dbReference type="InParanoid" id="A0A0Q9X4K4"/>
<dbReference type="PROSITE" id="PS50143">
    <property type="entry name" value="BIR_REPEAT_2"/>
    <property type="match status" value="2"/>
</dbReference>
<dbReference type="OrthoDB" id="8060683at2759"/>
<evidence type="ECO:0000313" key="1">
    <source>
        <dbReference type="EMBL" id="KRF99218.1"/>
    </source>
</evidence>
<proteinExistence type="predicted"/>
<dbReference type="STRING" id="7260.A0A0Q9X4K4"/>
<dbReference type="GO" id="GO:0005634">
    <property type="term" value="C:nucleus"/>
    <property type="evidence" value="ECO:0007669"/>
    <property type="project" value="TreeGrafter"/>
</dbReference>
<accession>A0A0Q9X4K4</accession>
<dbReference type="PANTHER" id="PTHR10044">
    <property type="entry name" value="INHIBITOR OF APOPTOSIS"/>
    <property type="match status" value="1"/>
</dbReference>
<dbReference type="PANTHER" id="PTHR10044:SF139">
    <property type="entry name" value="DEATH-ASSOCIATED INHIBITOR OF APOPTOSIS 2"/>
    <property type="match status" value="1"/>
</dbReference>
<dbReference type="AlphaFoldDB" id="A0A0Q9X4K4"/>
<dbReference type="Gene3D" id="1.10.1170.10">
    <property type="entry name" value="Inhibitor Of Apoptosis Protein (2mihbC-IAP-1), Chain A"/>
    <property type="match status" value="2"/>
</dbReference>
<reference evidence="1 2" key="1">
    <citation type="journal article" date="2007" name="Nature">
        <title>Evolution of genes and genomes on the Drosophila phylogeny.</title>
        <authorList>
            <consortium name="Drosophila 12 Genomes Consortium"/>
            <person name="Clark A.G."/>
            <person name="Eisen M.B."/>
            <person name="Smith D.R."/>
            <person name="Bergman C.M."/>
            <person name="Oliver B."/>
            <person name="Markow T.A."/>
            <person name="Kaufman T.C."/>
            <person name="Kellis M."/>
            <person name="Gelbart W."/>
            <person name="Iyer V.N."/>
            <person name="Pollard D.A."/>
            <person name="Sackton T.B."/>
            <person name="Larracuente A.M."/>
            <person name="Singh N.D."/>
            <person name="Abad J.P."/>
            <person name="Abt D.N."/>
            <person name="Adryan B."/>
            <person name="Aguade M."/>
            <person name="Akashi H."/>
            <person name="Anderson W.W."/>
            <person name="Aquadro C.F."/>
            <person name="Ardell D.H."/>
            <person name="Arguello R."/>
            <person name="Artieri C.G."/>
            <person name="Barbash D.A."/>
            <person name="Barker D."/>
            <person name="Barsanti P."/>
            <person name="Batterham P."/>
            <person name="Batzoglou S."/>
            <person name="Begun D."/>
            <person name="Bhutkar A."/>
            <person name="Blanco E."/>
            <person name="Bosak S.A."/>
            <person name="Bradley R.K."/>
            <person name="Brand A.D."/>
            <person name="Brent M.R."/>
            <person name="Brooks A.N."/>
            <person name="Brown R.H."/>
            <person name="Butlin R.K."/>
            <person name="Caggese C."/>
            <person name="Calvi B.R."/>
            <person name="Bernardo de Carvalho A."/>
            <person name="Caspi A."/>
            <person name="Castrezana S."/>
            <person name="Celniker S.E."/>
            <person name="Chang J.L."/>
            <person name="Chapple C."/>
            <person name="Chatterji S."/>
            <person name="Chinwalla A."/>
            <person name="Civetta A."/>
            <person name="Clifton S.W."/>
            <person name="Comeron J.M."/>
            <person name="Costello J.C."/>
            <person name="Coyne J.A."/>
            <person name="Daub J."/>
            <person name="David R.G."/>
            <person name="Delcher A.L."/>
            <person name="Delehaunty K."/>
            <person name="Do C.B."/>
            <person name="Ebling H."/>
            <person name="Edwards K."/>
            <person name="Eickbush T."/>
            <person name="Evans J.D."/>
            <person name="Filipski A."/>
            <person name="Findeiss S."/>
            <person name="Freyhult E."/>
            <person name="Fulton L."/>
            <person name="Fulton R."/>
            <person name="Garcia A.C."/>
            <person name="Gardiner A."/>
            <person name="Garfield D.A."/>
            <person name="Garvin B.E."/>
            <person name="Gibson G."/>
            <person name="Gilbert D."/>
            <person name="Gnerre S."/>
            <person name="Godfrey J."/>
            <person name="Good R."/>
            <person name="Gotea V."/>
            <person name="Gravely B."/>
            <person name="Greenberg A.J."/>
            <person name="Griffiths-Jones S."/>
            <person name="Gross S."/>
            <person name="Guigo R."/>
            <person name="Gustafson E.A."/>
            <person name="Haerty W."/>
            <person name="Hahn M.W."/>
            <person name="Halligan D.L."/>
            <person name="Halpern A.L."/>
            <person name="Halter G.M."/>
            <person name="Han M.V."/>
            <person name="Heger A."/>
            <person name="Hillier L."/>
            <person name="Hinrichs A.S."/>
            <person name="Holmes I."/>
            <person name="Hoskins R.A."/>
            <person name="Hubisz M.J."/>
            <person name="Hultmark D."/>
            <person name="Huntley M.A."/>
            <person name="Jaffe D.B."/>
            <person name="Jagadeeshan S."/>
            <person name="Jeck W.R."/>
            <person name="Johnson J."/>
            <person name="Jones C.D."/>
            <person name="Jordan W.C."/>
            <person name="Karpen G.H."/>
            <person name="Kataoka E."/>
            <person name="Keightley P.D."/>
            <person name="Kheradpour P."/>
            <person name="Kirkness E.F."/>
            <person name="Koerich L.B."/>
            <person name="Kristiansen K."/>
            <person name="Kudrna D."/>
            <person name="Kulathinal R.J."/>
            <person name="Kumar S."/>
            <person name="Kwok R."/>
            <person name="Lander E."/>
            <person name="Langley C.H."/>
            <person name="Lapoint R."/>
            <person name="Lazzaro B.P."/>
            <person name="Lee S.J."/>
            <person name="Levesque L."/>
            <person name="Li R."/>
            <person name="Lin C.F."/>
            <person name="Lin M.F."/>
            <person name="Lindblad-Toh K."/>
            <person name="Llopart A."/>
            <person name="Long M."/>
            <person name="Low L."/>
            <person name="Lozovsky E."/>
            <person name="Lu J."/>
            <person name="Luo M."/>
            <person name="Machado C.A."/>
            <person name="Makalowski W."/>
            <person name="Marzo M."/>
            <person name="Matsuda M."/>
            <person name="Matzkin L."/>
            <person name="McAllister B."/>
            <person name="McBride C.S."/>
            <person name="McKernan B."/>
            <person name="McKernan K."/>
            <person name="Mendez-Lago M."/>
            <person name="Minx P."/>
            <person name="Mollenhauer M.U."/>
            <person name="Montooth K."/>
            <person name="Mount S.M."/>
            <person name="Mu X."/>
            <person name="Myers E."/>
            <person name="Negre B."/>
            <person name="Newfeld S."/>
            <person name="Nielsen R."/>
            <person name="Noor M.A."/>
            <person name="O'Grady P."/>
            <person name="Pachter L."/>
            <person name="Papaceit M."/>
            <person name="Parisi M.J."/>
            <person name="Parisi M."/>
            <person name="Parts L."/>
            <person name="Pedersen J.S."/>
            <person name="Pesole G."/>
            <person name="Phillippy A.M."/>
            <person name="Ponting C.P."/>
            <person name="Pop M."/>
            <person name="Porcelli D."/>
            <person name="Powell J.R."/>
            <person name="Prohaska S."/>
            <person name="Pruitt K."/>
            <person name="Puig M."/>
            <person name="Quesneville H."/>
            <person name="Ram K.R."/>
            <person name="Rand D."/>
            <person name="Rasmussen M.D."/>
            <person name="Reed L.K."/>
            <person name="Reenan R."/>
            <person name="Reily A."/>
            <person name="Remington K.A."/>
            <person name="Rieger T.T."/>
            <person name="Ritchie M.G."/>
            <person name="Robin C."/>
            <person name="Rogers Y.H."/>
            <person name="Rohde C."/>
            <person name="Rozas J."/>
            <person name="Rubenfield M.J."/>
            <person name="Ruiz A."/>
            <person name="Russo S."/>
            <person name="Salzberg S.L."/>
            <person name="Sanchez-Gracia A."/>
            <person name="Saranga D.J."/>
            <person name="Sato H."/>
            <person name="Schaeffer S.W."/>
            <person name="Schatz M.C."/>
            <person name="Schlenke T."/>
            <person name="Schwartz R."/>
            <person name="Segarra C."/>
            <person name="Singh R.S."/>
            <person name="Sirot L."/>
            <person name="Sirota M."/>
            <person name="Sisneros N.B."/>
            <person name="Smith C.D."/>
            <person name="Smith T.F."/>
            <person name="Spieth J."/>
            <person name="Stage D.E."/>
            <person name="Stark A."/>
            <person name="Stephan W."/>
            <person name="Strausberg R.L."/>
            <person name="Strempel S."/>
            <person name="Sturgill D."/>
            <person name="Sutton G."/>
            <person name="Sutton G.G."/>
            <person name="Tao W."/>
            <person name="Teichmann S."/>
            <person name="Tobari Y.N."/>
            <person name="Tomimura Y."/>
            <person name="Tsolas J.M."/>
            <person name="Valente V.L."/>
            <person name="Venter E."/>
            <person name="Venter J.C."/>
            <person name="Vicario S."/>
            <person name="Vieira F.G."/>
            <person name="Vilella A.J."/>
            <person name="Villasante A."/>
            <person name="Walenz B."/>
            <person name="Wang J."/>
            <person name="Wasserman M."/>
            <person name="Watts T."/>
            <person name="Wilson D."/>
            <person name="Wilson R.K."/>
            <person name="Wing R.A."/>
            <person name="Wolfner M.F."/>
            <person name="Wong A."/>
            <person name="Wong G.K."/>
            <person name="Wu C.I."/>
            <person name="Wu G."/>
            <person name="Yamamoto D."/>
            <person name="Yang H.P."/>
            <person name="Yang S.P."/>
            <person name="Yorke J.A."/>
            <person name="Yoshida K."/>
            <person name="Zdobnov E."/>
            <person name="Zhang P."/>
            <person name="Zhang Y."/>
            <person name="Zimin A.V."/>
            <person name="Baldwin J."/>
            <person name="Abdouelleil A."/>
            <person name="Abdulkadir J."/>
            <person name="Abebe A."/>
            <person name="Abera B."/>
            <person name="Abreu J."/>
            <person name="Acer S.C."/>
            <person name="Aftuck L."/>
            <person name="Alexander A."/>
            <person name="An P."/>
            <person name="Anderson E."/>
            <person name="Anderson S."/>
            <person name="Arachi H."/>
            <person name="Azer M."/>
            <person name="Bachantsang P."/>
            <person name="Barry A."/>
            <person name="Bayul T."/>
            <person name="Berlin A."/>
            <person name="Bessette D."/>
            <person name="Bloom T."/>
            <person name="Blye J."/>
            <person name="Boguslavskiy L."/>
            <person name="Bonnet C."/>
            <person name="Boukhgalter B."/>
            <person name="Bourzgui I."/>
            <person name="Brown A."/>
            <person name="Cahill P."/>
            <person name="Channer S."/>
            <person name="Cheshatsang Y."/>
            <person name="Chuda L."/>
            <person name="Citroen M."/>
            <person name="Collymore A."/>
            <person name="Cooke P."/>
            <person name="Costello M."/>
            <person name="D'Aco K."/>
            <person name="Daza R."/>
            <person name="De Haan G."/>
            <person name="DeGray S."/>
            <person name="DeMaso C."/>
            <person name="Dhargay N."/>
            <person name="Dooley K."/>
            <person name="Dooley E."/>
            <person name="Doricent M."/>
            <person name="Dorje P."/>
            <person name="Dorjee K."/>
            <person name="Dupes A."/>
            <person name="Elong R."/>
            <person name="Falk J."/>
            <person name="Farina A."/>
            <person name="Faro S."/>
            <person name="Ferguson D."/>
            <person name="Fisher S."/>
            <person name="Foley C.D."/>
            <person name="Franke A."/>
            <person name="Friedrich D."/>
            <person name="Gadbois L."/>
            <person name="Gearin G."/>
            <person name="Gearin C.R."/>
            <person name="Giannoukos G."/>
            <person name="Goode T."/>
            <person name="Graham J."/>
            <person name="Grandbois E."/>
            <person name="Grewal S."/>
            <person name="Gyaltsen K."/>
            <person name="Hafez N."/>
            <person name="Hagos B."/>
            <person name="Hall J."/>
            <person name="Henson C."/>
            <person name="Hollinger A."/>
            <person name="Honan T."/>
            <person name="Huard M.D."/>
            <person name="Hughes L."/>
            <person name="Hurhula B."/>
            <person name="Husby M.E."/>
            <person name="Kamat A."/>
            <person name="Kanga B."/>
            <person name="Kashin S."/>
            <person name="Khazanovich D."/>
            <person name="Kisner P."/>
            <person name="Lance K."/>
            <person name="Lara M."/>
            <person name="Lee W."/>
            <person name="Lennon N."/>
            <person name="Letendre F."/>
            <person name="LeVine R."/>
            <person name="Lipovsky A."/>
            <person name="Liu X."/>
            <person name="Liu J."/>
            <person name="Liu S."/>
            <person name="Lokyitsang T."/>
            <person name="Lokyitsang Y."/>
            <person name="Lubonja R."/>
            <person name="Lui A."/>
            <person name="MacDonald P."/>
            <person name="Magnisalis V."/>
            <person name="Maru K."/>
            <person name="Matthews C."/>
            <person name="McCusker W."/>
            <person name="McDonough S."/>
            <person name="Mehta T."/>
            <person name="Meldrim J."/>
            <person name="Meneus L."/>
            <person name="Mihai O."/>
            <person name="Mihalev A."/>
            <person name="Mihova T."/>
            <person name="Mittelman R."/>
            <person name="Mlenga V."/>
            <person name="Montmayeur A."/>
            <person name="Mulrain L."/>
            <person name="Navidi A."/>
            <person name="Naylor J."/>
            <person name="Negash T."/>
            <person name="Nguyen T."/>
            <person name="Nguyen N."/>
            <person name="Nicol R."/>
            <person name="Norbu C."/>
            <person name="Norbu N."/>
            <person name="Novod N."/>
            <person name="O'Neill B."/>
            <person name="Osman S."/>
            <person name="Markiewicz E."/>
            <person name="Oyono O.L."/>
            <person name="Patti C."/>
            <person name="Phunkhang P."/>
            <person name="Pierre F."/>
            <person name="Priest M."/>
            <person name="Raghuraman S."/>
            <person name="Rege F."/>
            <person name="Reyes R."/>
            <person name="Rise C."/>
            <person name="Rogov P."/>
            <person name="Ross K."/>
            <person name="Ryan E."/>
            <person name="Settipalli S."/>
            <person name="Shea T."/>
            <person name="Sherpa N."/>
            <person name="Shi L."/>
            <person name="Shih D."/>
            <person name="Sparrow T."/>
            <person name="Spaulding J."/>
            <person name="Stalker J."/>
            <person name="Stange-Thomann N."/>
            <person name="Stavropoulos S."/>
            <person name="Stone C."/>
            <person name="Strader C."/>
            <person name="Tesfaye S."/>
            <person name="Thomson T."/>
            <person name="Thoulutsang Y."/>
            <person name="Thoulutsang D."/>
            <person name="Topham K."/>
            <person name="Topping I."/>
            <person name="Tsamla T."/>
            <person name="Vassiliev H."/>
            <person name="Vo A."/>
            <person name="Wangchuk T."/>
            <person name="Wangdi T."/>
            <person name="Weiand M."/>
            <person name="Wilkinson J."/>
            <person name="Wilson A."/>
            <person name="Yadav S."/>
            <person name="Young G."/>
            <person name="Yu Q."/>
            <person name="Zembek L."/>
            <person name="Zhong D."/>
            <person name="Zimmer A."/>
            <person name="Zwirko Z."/>
            <person name="Jaffe D.B."/>
            <person name="Alvarez P."/>
            <person name="Brockman W."/>
            <person name="Butler J."/>
            <person name="Chin C."/>
            <person name="Gnerre S."/>
            <person name="Grabherr M."/>
            <person name="Kleber M."/>
            <person name="Mauceli E."/>
            <person name="MacCallum I."/>
        </authorList>
    </citation>
    <scope>NUCLEOTIDE SEQUENCE [LARGE SCALE GENOMIC DNA]</scope>
    <source>
        <strain evidence="2">Tucson 14030-0811.24</strain>
    </source>
</reference>
<name>A0A0Q9X4K4_DROWI</name>
<keyword evidence="2" id="KW-1185">Reference proteome</keyword>
<sequence length="177" mass="21084">MFYENLKDRVKCYFCQVEIGCWDREDQPEVEHLRFSPNCPLLRKRSTNNVPINQTPTTPSPSSDTLLYEWNHKYNREDERLKSFDNWPLDWLDKHQLAQTGLFYTKHKDIVRCFFCDVHMSHWKHKDQPIRDHLRCSPNCPLLRRRPTNNVPLNNDELQRVLPIKSFDICGSPGGKS</sequence>
<dbReference type="PROSITE" id="PS01282">
    <property type="entry name" value="BIR_REPEAT_1"/>
    <property type="match status" value="1"/>
</dbReference>
<dbReference type="Pfam" id="PF00653">
    <property type="entry name" value="BIR"/>
    <property type="match status" value="2"/>
</dbReference>
<dbReference type="KEGG" id="dwi:26529493"/>
<dbReference type="GO" id="GO:0051726">
    <property type="term" value="P:regulation of cell cycle"/>
    <property type="evidence" value="ECO:0007669"/>
    <property type="project" value="TreeGrafter"/>
</dbReference>
<dbReference type="SUPFAM" id="SSF57924">
    <property type="entry name" value="Inhibitor of apoptosis (IAP) repeat"/>
    <property type="match status" value="2"/>
</dbReference>
<dbReference type="InterPro" id="IPR001370">
    <property type="entry name" value="BIR_rpt"/>
</dbReference>